<dbReference type="InterPro" id="IPR036388">
    <property type="entry name" value="WH-like_DNA-bd_sf"/>
</dbReference>
<dbReference type="InterPro" id="IPR039420">
    <property type="entry name" value="WalR-like"/>
</dbReference>
<sequence length="260" mass="28699">MTATAAAGQYGSGHDESGAVGSGENSPVINQQPGSAATILVVEDDPNVRSTLDQLLRFEGYRVVLAENGVAALAVIEQQQPDAALVDVMMPELDGLSLCRMLRRRGNRLPILVLTARHQVGDRVAGLDAGADDYLCKPFDIEELLARVRALLRRAAPETDQHLLTVADLTLDPATREVRRGEVALDLTRTEFDVLELLMRNERIVLSKSRIYEDIWGFDFDTESRSLDVYIGYLRRKTEEGGAARLIHTVRNVGYTIRNA</sequence>
<keyword evidence="3" id="KW-0902">Two-component regulatory system</keyword>
<dbReference type="PANTHER" id="PTHR48111:SF22">
    <property type="entry name" value="REGULATOR OF RPOS"/>
    <property type="match status" value="1"/>
</dbReference>
<dbReference type="EMBL" id="JAERRJ010000010">
    <property type="protein sequence ID" value="MBL1077725.1"/>
    <property type="molecule type" value="Genomic_DNA"/>
</dbReference>
<feature type="domain" description="OmpR/PhoB-type" evidence="11">
    <location>
        <begin position="161"/>
        <end position="259"/>
    </location>
</feature>
<dbReference type="Pfam" id="PF00486">
    <property type="entry name" value="Trans_reg_C"/>
    <property type="match status" value="1"/>
</dbReference>
<dbReference type="InterPro" id="IPR011006">
    <property type="entry name" value="CheY-like_superfamily"/>
</dbReference>
<evidence type="ECO:0000256" key="7">
    <source>
        <dbReference type="PROSITE-ProRule" id="PRU00169"/>
    </source>
</evidence>
<dbReference type="SUPFAM" id="SSF52172">
    <property type="entry name" value="CheY-like"/>
    <property type="match status" value="1"/>
</dbReference>
<reference evidence="12 13" key="1">
    <citation type="submission" date="2021-01" db="EMBL/GenBank/DDBJ databases">
        <title>WGS of actinomycetes isolated from Thailand.</title>
        <authorList>
            <person name="Thawai C."/>
        </authorList>
    </citation>
    <scope>NUCLEOTIDE SEQUENCE [LARGE SCALE GENOMIC DNA]</scope>
    <source>
        <strain evidence="12 13">LPG 2</strain>
    </source>
</reference>
<feature type="domain" description="Response regulatory" evidence="10">
    <location>
        <begin position="38"/>
        <end position="152"/>
    </location>
</feature>
<name>A0ABS1MCA9_9NOCA</name>
<dbReference type="Pfam" id="PF00072">
    <property type="entry name" value="Response_reg"/>
    <property type="match status" value="1"/>
</dbReference>
<evidence type="ECO:0000256" key="3">
    <source>
        <dbReference type="ARBA" id="ARBA00023012"/>
    </source>
</evidence>
<dbReference type="Gene3D" id="6.10.250.690">
    <property type="match status" value="1"/>
</dbReference>
<keyword evidence="4" id="KW-0805">Transcription regulation</keyword>
<dbReference type="InterPro" id="IPR001867">
    <property type="entry name" value="OmpR/PhoB-type_DNA-bd"/>
</dbReference>
<keyword evidence="6" id="KW-0804">Transcription</keyword>
<dbReference type="CDD" id="cd17627">
    <property type="entry name" value="REC_OmpR_PrrA-like"/>
    <property type="match status" value="1"/>
</dbReference>
<comment type="subcellular location">
    <subcellularLocation>
        <location evidence="1">Cytoplasm</location>
    </subcellularLocation>
</comment>
<evidence type="ECO:0000256" key="9">
    <source>
        <dbReference type="SAM" id="MobiDB-lite"/>
    </source>
</evidence>
<dbReference type="SMART" id="SM00862">
    <property type="entry name" value="Trans_reg_C"/>
    <property type="match status" value="1"/>
</dbReference>
<evidence type="ECO:0000313" key="13">
    <source>
        <dbReference type="Proteomes" id="UP000602198"/>
    </source>
</evidence>
<comment type="caution">
    <text evidence="12">The sequence shown here is derived from an EMBL/GenBank/DDBJ whole genome shotgun (WGS) entry which is preliminary data.</text>
</comment>
<evidence type="ECO:0000256" key="2">
    <source>
        <dbReference type="ARBA" id="ARBA00022553"/>
    </source>
</evidence>
<dbReference type="PANTHER" id="PTHR48111">
    <property type="entry name" value="REGULATOR OF RPOS"/>
    <property type="match status" value="1"/>
</dbReference>
<dbReference type="Gene3D" id="1.10.10.10">
    <property type="entry name" value="Winged helix-like DNA-binding domain superfamily/Winged helix DNA-binding domain"/>
    <property type="match status" value="1"/>
</dbReference>
<dbReference type="PROSITE" id="PS51755">
    <property type="entry name" value="OMPR_PHOB"/>
    <property type="match status" value="1"/>
</dbReference>
<evidence type="ECO:0000259" key="11">
    <source>
        <dbReference type="PROSITE" id="PS51755"/>
    </source>
</evidence>
<feature type="modified residue" description="4-aspartylphosphate" evidence="7">
    <location>
        <position position="87"/>
    </location>
</feature>
<organism evidence="12 13">
    <name type="scientific">Nocardia acididurans</name>
    <dbReference type="NCBI Taxonomy" id="2802282"/>
    <lineage>
        <taxon>Bacteria</taxon>
        <taxon>Bacillati</taxon>
        <taxon>Actinomycetota</taxon>
        <taxon>Actinomycetes</taxon>
        <taxon>Mycobacteriales</taxon>
        <taxon>Nocardiaceae</taxon>
        <taxon>Nocardia</taxon>
    </lineage>
</organism>
<evidence type="ECO:0000259" key="10">
    <source>
        <dbReference type="PROSITE" id="PS50110"/>
    </source>
</evidence>
<dbReference type="CDD" id="cd00383">
    <property type="entry name" value="trans_reg_C"/>
    <property type="match status" value="1"/>
</dbReference>
<evidence type="ECO:0000313" key="12">
    <source>
        <dbReference type="EMBL" id="MBL1077725.1"/>
    </source>
</evidence>
<keyword evidence="2 7" id="KW-0597">Phosphoprotein</keyword>
<dbReference type="PROSITE" id="PS50110">
    <property type="entry name" value="RESPONSE_REGULATORY"/>
    <property type="match status" value="1"/>
</dbReference>
<proteinExistence type="predicted"/>
<keyword evidence="5 8" id="KW-0238">DNA-binding</keyword>
<dbReference type="Gene3D" id="3.40.50.2300">
    <property type="match status" value="1"/>
</dbReference>
<evidence type="ECO:0000256" key="6">
    <source>
        <dbReference type="ARBA" id="ARBA00023163"/>
    </source>
</evidence>
<evidence type="ECO:0000256" key="8">
    <source>
        <dbReference type="PROSITE-ProRule" id="PRU01091"/>
    </source>
</evidence>
<feature type="region of interest" description="Disordered" evidence="9">
    <location>
        <begin position="1"/>
        <end position="28"/>
    </location>
</feature>
<dbReference type="InterPro" id="IPR001789">
    <property type="entry name" value="Sig_transdc_resp-reg_receiver"/>
</dbReference>
<dbReference type="SMART" id="SM00448">
    <property type="entry name" value="REC"/>
    <property type="match status" value="1"/>
</dbReference>
<feature type="DNA-binding region" description="OmpR/PhoB-type" evidence="8">
    <location>
        <begin position="161"/>
        <end position="259"/>
    </location>
</feature>
<accession>A0ABS1MCA9</accession>
<protein>
    <submittedName>
        <fullName evidence="12">Response regulator transcription factor</fullName>
    </submittedName>
</protein>
<evidence type="ECO:0000256" key="5">
    <source>
        <dbReference type="ARBA" id="ARBA00023125"/>
    </source>
</evidence>
<dbReference type="Proteomes" id="UP000602198">
    <property type="component" value="Unassembled WGS sequence"/>
</dbReference>
<evidence type="ECO:0000256" key="4">
    <source>
        <dbReference type="ARBA" id="ARBA00023015"/>
    </source>
</evidence>
<keyword evidence="13" id="KW-1185">Reference proteome</keyword>
<evidence type="ECO:0000256" key="1">
    <source>
        <dbReference type="ARBA" id="ARBA00004496"/>
    </source>
</evidence>
<gene>
    <name evidence="12" type="ORF">JK358_25315</name>
</gene>